<accession>A0A0K2XZP9</accession>
<dbReference type="EMBL" id="CDMG01000002">
    <property type="protein sequence ID" value="CRF52143.1"/>
    <property type="molecule type" value="Genomic_DNA"/>
</dbReference>
<organism evidence="1 2">
    <name type="scientific">Helicobacter ailurogastricus</name>
    <dbReference type="NCBI Taxonomy" id="1578720"/>
    <lineage>
        <taxon>Bacteria</taxon>
        <taxon>Pseudomonadati</taxon>
        <taxon>Campylobacterota</taxon>
        <taxon>Epsilonproteobacteria</taxon>
        <taxon>Campylobacterales</taxon>
        <taxon>Helicobacteraceae</taxon>
        <taxon>Helicobacter</taxon>
    </lineage>
</organism>
<gene>
    <name evidence="1" type="ORF">HAL07_02690</name>
</gene>
<evidence type="ECO:0000313" key="2">
    <source>
        <dbReference type="Proteomes" id="UP000043437"/>
    </source>
</evidence>
<dbReference type="AlphaFoldDB" id="A0A0K2XZP9"/>
<sequence>MKAIGFLSSAKLQLGRFLGFYLTLTFKFKVSIPPCYTPCLFSAQRTNMQQAYNHLSQELKATKRTHRLFLSVLEDMGG</sequence>
<reference evidence="2" key="1">
    <citation type="submission" date="2014-12" db="EMBL/GenBank/DDBJ databases">
        <authorList>
            <person name="Jaenicke S."/>
        </authorList>
    </citation>
    <scope>NUCLEOTIDE SEQUENCE [LARGE SCALE GENOMIC DNA]</scope>
</reference>
<proteinExistence type="predicted"/>
<evidence type="ECO:0000313" key="1">
    <source>
        <dbReference type="EMBL" id="CRF52143.1"/>
    </source>
</evidence>
<protein>
    <submittedName>
        <fullName evidence="1">Uncharacterized protein</fullName>
    </submittedName>
</protein>
<name>A0A0K2XZP9_9HELI</name>
<dbReference type="Proteomes" id="UP000043437">
    <property type="component" value="Unassembled WGS sequence"/>
</dbReference>